<dbReference type="AntiFam" id="ANF00149">
    <property type="entry name" value="Shadow ORF (opposite cshA)"/>
</dbReference>
<feature type="region of interest" description="Disordered" evidence="1">
    <location>
        <begin position="283"/>
        <end position="334"/>
    </location>
</feature>
<dbReference type="AlphaFoldDB" id="A0A0F0LZZ5"/>
<organism evidence="2 3">
    <name type="scientific">Microbacterium ginsengisoli</name>
    <dbReference type="NCBI Taxonomy" id="400772"/>
    <lineage>
        <taxon>Bacteria</taxon>
        <taxon>Bacillati</taxon>
        <taxon>Actinomycetota</taxon>
        <taxon>Actinomycetes</taxon>
        <taxon>Micrococcales</taxon>
        <taxon>Microbacteriaceae</taxon>
        <taxon>Microbacterium</taxon>
    </lineage>
</organism>
<feature type="region of interest" description="Disordered" evidence="1">
    <location>
        <begin position="139"/>
        <end position="162"/>
    </location>
</feature>
<feature type="compositionally biased region" description="Basic and acidic residues" evidence="1">
    <location>
        <begin position="313"/>
        <end position="334"/>
    </location>
</feature>
<dbReference type="EMBL" id="JYIY01000035">
    <property type="protein sequence ID" value="KJL44758.1"/>
    <property type="molecule type" value="Genomic_DNA"/>
</dbReference>
<name>A0A0F0LZZ5_9MICO</name>
<protein>
    <submittedName>
        <fullName evidence="2">Uncharacterized protein</fullName>
    </submittedName>
</protein>
<accession>A0A0F0LZZ5</accession>
<evidence type="ECO:0000313" key="2">
    <source>
        <dbReference type="EMBL" id="KJL44758.1"/>
    </source>
</evidence>
<sequence length="334" mass="34218">MLERRVDVHDQLDLIDVHAAGGDVGRDEHANTSGCGVGAEGCEVALAGALAEVAVQVDRRDAPGCQLAGKLLGLVLGAGEEDAAPHAGREGLDEARLVVVGDEQHAVGHGGGGHAGLVDRVAHLVAQERAHEAVDTAVEGGAEQQALSTGGRRLEDAGDARQEAEVGHVVGLVEHSDLDGVEGHDTLLHEVFESARAGDDDVDAGTHGLLLRALADATEDRGDAQTRRLRERGDGRRDLGGELAGGAEHETARTAGAAGCGLRAAEAGDEGQRERERLATAGAAAAEHVATREGVGQRVALDGEGLGAAGGLEHGDERRGHAERQERRHGGLSG</sequence>
<evidence type="ECO:0000256" key="1">
    <source>
        <dbReference type="SAM" id="MobiDB-lite"/>
    </source>
</evidence>
<feature type="region of interest" description="Disordered" evidence="1">
    <location>
        <begin position="220"/>
        <end position="257"/>
    </location>
</feature>
<feature type="compositionally biased region" description="Basic and acidic residues" evidence="1">
    <location>
        <begin position="220"/>
        <end position="240"/>
    </location>
</feature>
<keyword evidence="3" id="KW-1185">Reference proteome</keyword>
<evidence type="ECO:0000313" key="3">
    <source>
        <dbReference type="Proteomes" id="UP000033451"/>
    </source>
</evidence>
<proteinExistence type="predicted"/>
<comment type="caution">
    <text evidence="2">The sequence shown here is derived from an EMBL/GenBank/DDBJ whole genome shotgun (WGS) entry which is preliminary data.</text>
</comment>
<dbReference type="Proteomes" id="UP000033451">
    <property type="component" value="Unassembled WGS sequence"/>
</dbReference>
<reference evidence="2 3" key="1">
    <citation type="submission" date="2015-02" db="EMBL/GenBank/DDBJ databases">
        <title>Draft genome sequences of ten Microbacterium spp. with emphasis on heavy metal contaminated environments.</title>
        <authorList>
            <person name="Corretto E."/>
        </authorList>
    </citation>
    <scope>NUCLEOTIDE SEQUENCE [LARGE SCALE GENOMIC DNA]</scope>
    <source>
        <strain evidence="2 3">DSM 18659</strain>
    </source>
</reference>
<feature type="compositionally biased region" description="Basic and acidic residues" evidence="1">
    <location>
        <begin position="152"/>
        <end position="162"/>
    </location>
</feature>
<gene>
    <name evidence="2" type="ORF">RR49_00123</name>
</gene>